<dbReference type="Gene3D" id="3.30.10.20">
    <property type="match status" value="3"/>
</dbReference>
<dbReference type="SUPFAM" id="SSF54184">
    <property type="entry name" value="Penicillin-binding protein 2x (pbp-2x), c-terminal domain"/>
    <property type="match status" value="1"/>
</dbReference>
<dbReference type="Proteomes" id="UP000677616">
    <property type="component" value="Chromosome"/>
</dbReference>
<dbReference type="InterPro" id="IPR005543">
    <property type="entry name" value="PASTA_dom"/>
</dbReference>
<proteinExistence type="predicted"/>
<organism evidence="5 6">
    <name type="scientific">Streptococcus oriscaviae</name>
    <dbReference type="NCBI Taxonomy" id="2781599"/>
    <lineage>
        <taxon>Bacteria</taxon>
        <taxon>Bacillati</taxon>
        <taxon>Bacillota</taxon>
        <taxon>Bacilli</taxon>
        <taxon>Lactobacillales</taxon>
        <taxon>Streptococcaceae</taxon>
        <taxon>Streptococcus</taxon>
    </lineage>
</organism>
<feature type="domain" description="PASTA" evidence="4">
    <location>
        <begin position="246"/>
        <end position="312"/>
    </location>
</feature>
<keyword evidence="3" id="KW-0812">Transmembrane</keyword>
<evidence type="ECO:0000256" key="3">
    <source>
        <dbReference type="SAM" id="Phobius"/>
    </source>
</evidence>
<evidence type="ECO:0000313" key="5">
    <source>
        <dbReference type="EMBL" id="QUE55122.1"/>
    </source>
</evidence>
<accession>A0ABX7YN86</accession>
<dbReference type="PROSITE" id="PS51178">
    <property type="entry name" value="PASTA"/>
    <property type="match status" value="2"/>
</dbReference>
<evidence type="ECO:0000259" key="4">
    <source>
        <dbReference type="PROSITE" id="PS51178"/>
    </source>
</evidence>
<sequence>MNDFLSKFSGKNYDKILDDQPLAESQPAPTEEEEAPRKEPSQPTARRRRSESSASRSVRREELAEEMEIDPHYKKNQRKKWAMIAGSALLTLVLAVWLIYQFTHVSLPNFVGQPLTDARKWATENQVTIDLKQEYSDTVEVNTVISQDKKAGSKLAKGGTLTVTSSLGADPEEIISLPDFSSMTFSQAKKWIEEYKAENLKLVQEYSDTIEKGQFIKLDIANNIPAEEYKRSNKASLYYSRGKEILEANIEVPNFKDKPKADVESWARTNSIAVTYQDKASSTVATGLVLDQSIEAGQKIAKKSTMTVAISAGKGVTVPNFNHINASQAGSVSGLTVIVRFVYSELPYGHLISQSQEAGTELTEKDDRNVEVVYSAGIPYLRDLRGKNEGDLQQYFYDQFRSKGADIYYTTYYVNSDQAKGTVVQQSVYETELPLSYTVELGISNGAWYSGQTPLSSSDDSSNSQTETGSNP</sequence>
<dbReference type="Pfam" id="PF03793">
    <property type="entry name" value="PASTA"/>
    <property type="match status" value="2"/>
</dbReference>
<reference evidence="5 6" key="1">
    <citation type="submission" date="2021-04" db="EMBL/GenBank/DDBJ databases">
        <title>Complete genome sequence of a novel Streptococcus species.</title>
        <authorList>
            <person name="Teng J.L.L."/>
        </authorList>
    </citation>
    <scope>NUCLEOTIDE SEQUENCE [LARGE SCALE GENOMIC DNA]</scope>
    <source>
        <strain evidence="5 6">HKU75</strain>
    </source>
</reference>
<keyword evidence="6" id="KW-1185">Reference proteome</keyword>
<dbReference type="CDD" id="cd06577">
    <property type="entry name" value="PASTA_pknB"/>
    <property type="match status" value="3"/>
</dbReference>
<keyword evidence="3" id="KW-0472">Membrane</keyword>
<feature type="transmembrane region" description="Helical" evidence="3">
    <location>
        <begin position="81"/>
        <end position="100"/>
    </location>
</feature>
<keyword evidence="3" id="KW-1133">Transmembrane helix</keyword>
<dbReference type="EMBL" id="CP073084">
    <property type="protein sequence ID" value="QUE55122.1"/>
    <property type="molecule type" value="Genomic_DNA"/>
</dbReference>
<dbReference type="SMART" id="SM00740">
    <property type="entry name" value="PASTA"/>
    <property type="match status" value="4"/>
</dbReference>
<comment type="subcellular location">
    <subcellularLocation>
        <location evidence="1">Cell membrane</location>
        <topology evidence="1">Single-pass membrane protein</topology>
    </subcellularLocation>
</comment>
<name>A0ABX7YN86_9STRE</name>
<feature type="domain" description="PASTA" evidence="4">
    <location>
        <begin position="101"/>
        <end position="167"/>
    </location>
</feature>
<evidence type="ECO:0000313" key="6">
    <source>
        <dbReference type="Proteomes" id="UP000677616"/>
    </source>
</evidence>
<protein>
    <submittedName>
        <fullName evidence="5">PASTA domain-containing protein</fullName>
    </submittedName>
</protein>
<dbReference type="RefSeq" id="WP_212572584.1">
    <property type="nucleotide sequence ID" value="NZ_CP073084.1"/>
</dbReference>
<gene>
    <name evidence="5" type="ORF">INT76_04365</name>
</gene>
<evidence type="ECO:0000256" key="1">
    <source>
        <dbReference type="ARBA" id="ARBA00004162"/>
    </source>
</evidence>
<evidence type="ECO:0000256" key="2">
    <source>
        <dbReference type="SAM" id="MobiDB-lite"/>
    </source>
</evidence>
<feature type="region of interest" description="Disordered" evidence="2">
    <location>
        <begin position="1"/>
        <end position="63"/>
    </location>
</feature>
<feature type="region of interest" description="Disordered" evidence="2">
    <location>
        <begin position="452"/>
        <end position="472"/>
    </location>
</feature>